<feature type="compositionally biased region" description="Basic and acidic residues" evidence="2">
    <location>
        <begin position="462"/>
        <end position="473"/>
    </location>
</feature>
<dbReference type="InterPro" id="IPR000195">
    <property type="entry name" value="Rab-GAP-TBC_dom"/>
</dbReference>
<evidence type="ECO:0000256" key="1">
    <source>
        <dbReference type="ARBA" id="ARBA00067508"/>
    </source>
</evidence>
<gene>
    <name evidence="4" type="ORF">HPB51_018719</name>
</gene>
<dbReference type="Gene3D" id="1.10.8.270">
    <property type="entry name" value="putative rabgap domain of human tbc1 domain family member 14 like domains"/>
    <property type="match status" value="1"/>
</dbReference>
<feature type="domain" description="Rab-GAP TBC" evidence="3">
    <location>
        <begin position="30"/>
        <end position="237"/>
    </location>
</feature>
<dbReference type="AlphaFoldDB" id="A0A9J6DJ21"/>
<dbReference type="SUPFAM" id="SSF47923">
    <property type="entry name" value="Ypt/Rab-GAP domain of gyp1p"/>
    <property type="match status" value="2"/>
</dbReference>
<dbReference type="VEuPathDB" id="VectorBase:LOC119173913"/>
<feature type="compositionally biased region" description="Low complexity" evidence="2">
    <location>
        <begin position="707"/>
        <end position="727"/>
    </location>
</feature>
<dbReference type="SMART" id="SM00164">
    <property type="entry name" value="TBC"/>
    <property type="match status" value="1"/>
</dbReference>
<feature type="compositionally biased region" description="Basic and acidic residues" evidence="2">
    <location>
        <begin position="502"/>
        <end position="516"/>
    </location>
</feature>
<dbReference type="PANTHER" id="PTHR13399:SF4">
    <property type="entry name" value="TBC1 DOMAIN FAMILY MEMBER 30"/>
    <property type="match status" value="1"/>
</dbReference>
<comment type="caution">
    <text evidence="4">The sequence shown here is derived from an EMBL/GenBank/DDBJ whole genome shotgun (WGS) entry which is preliminary data.</text>
</comment>
<dbReference type="FunFam" id="1.10.8.270:FF:000009">
    <property type="entry name" value="TBC1 domain family member 30"/>
    <property type="match status" value="1"/>
</dbReference>
<feature type="compositionally biased region" description="Basic and acidic residues" evidence="2">
    <location>
        <begin position="837"/>
        <end position="847"/>
    </location>
</feature>
<feature type="compositionally biased region" description="Polar residues" evidence="2">
    <location>
        <begin position="644"/>
        <end position="655"/>
    </location>
</feature>
<dbReference type="EMBL" id="JABSTU010000009">
    <property type="protein sequence ID" value="KAH8021870.1"/>
    <property type="molecule type" value="Genomic_DNA"/>
</dbReference>
<feature type="compositionally biased region" description="Low complexity" evidence="2">
    <location>
        <begin position="411"/>
        <end position="426"/>
    </location>
</feature>
<feature type="region of interest" description="Disordered" evidence="2">
    <location>
        <begin position="973"/>
        <end position="1013"/>
    </location>
</feature>
<organism evidence="4 5">
    <name type="scientific">Rhipicephalus microplus</name>
    <name type="common">Cattle tick</name>
    <name type="synonym">Boophilus microplus</name>
    <dbReference type="NCBI Taxonomy" id="6941"/>
    <lineage>
        <taxon>Eukaryota</taxon>
        <taxon>Metazoa</taxon>
        <taxon>Ecdysozoa</taxon>
        <taxon>Arthropoda</taxon>
        <taxon>Chelicerata</taxon>
        <taxon>Arachnida</taxon>
        <taxon>Acari</taxon>
        <taxon>Parasitiformes</taxon>
        <taxon>Ixodida</taxon>
        <taxon>Ixodoidea</taxon>
        <taxon>Ixodidae</taxon>
        <taxon>Rhipicephalinae</taxon>
        <taxon>Rhipicephalus</taxon>
        <taxon>Boophilus</taxon>
    </lineage>
</organism>
<dbReference type="InterPro" id="IPR032738">
    <property type="entry name" value="Tbc1d30_C"/>
</dbReference>
<dbReference type="InterPro" id="IPR035969">
    <property type="entry name" value="Rab-GAP_TBC_sf"/>
</dbReference>
<dbReference type="Pfam" id="PF00566">
    <property type="entry name" value="RabGAP-TBC"/>
    <property type="match status" value="1"/>
</dbReference>
<proteinExistence type="predicted"/>
<reference evidence="4" key="2">
    <citation type="submission" date="2021-09" db="EMBL/GenBank/DDBJ databases">
        <authorList>
            <person name="Jia N."/>
            <person name="Wang J."/>
            <person name="Shi W."/>
            <person name="Du L."/>
            <person name="Sun Y."/>
            <person name="Zhan W."/>
            <person name="Jiang J."/>
            <person name="Wang Q."/>
            <person name="Zhang B."/>
            <person name="Ji P."/>
            <person name="Sakyi L.B."/>
            <person name="Cui X."/>
            <person name="Yuan T."/>
            <person name="Jiang B."/>
            <person name="Yang W."/>
            <person name="Lam T.T.-Y."/>
            <person name="Chang Q."/>
            <person name="Ding S."/>
            <person name="Wang X."/>
            <person name="Zhu J."/>
            <person name="Ruan X."/>
            <person name="Zhao L."/>
            <person name="Wei J."/>
            <person name="Que T."/>
            <person name="Du C."/>
            <person name="Cheng J."/>
            <person name="Dai P."/>
            <person name="Han X."/>
            <person name="Huang E."/>
            <person name="Gao Y."/>
            <person name="Liu J."/>
            <person name="Shao H."/>
            <person name="Ye R."/>
            <person name="Li L."/>
            <person name="Wei W."/>
            <person name="Wang X."/>
            <person name="Wang C."/>
            <person name="Huo Q."/>
            <person name="Li W."/>
            <person name="Guo W."/>
            <person name="Chen H."/>
            <person name="Chen S."/>
            <person name="Zhou L."/>
            <person name="Zhou L."/>
            <person name="Ni X."/>
            <person name="Tian J."/>
            <person name="Zhou Y."/>
            <person name="Sheng Y."/>
            <person name="Liu T."/>
            <person name="Pan Y."/>
            <person name="Xia L."/>
            <person name="Li J."/>
            <person name="Zhao F."/>
            <person name="Cao W."/>
        </authorList>
    </citation>
    <scope>NUCLEOTIDE SEQUENCE</scope>
    <source>
        <strain evidence="4">Rmic-2018</strain>
        <tissue evidence="4">Larvae</tissue>
    </source>
</reference>
<feature type="compositionally biased region" description="Polar residues" evidence="2">
    <location>
        <begin position="870"/>
        <end position="890"/>
    </location>
</feature>
<dbReference type="PROSITE" id="PS50086">
    <property type="entry name" value="TBC_RABGAP"/>
    <property type="match status" value="1"/>
</dbReference>
<keyword evidence="5" id="KW-1185">Reference proteome</keyword>
<dbReference type="FunFam" id="1.10.472.80:FF:000011">
    <property type="entry name" value="TBC1 domain family member 30"/>
    <property type="match status" value="1"/>
</dbReference>
<protein>
    <recommendedName>
        <fullName evidence="1">TBC1 domain family member 30</fullName>
    </recommendedName>
</protein>
<feature type="region of interest" description="Disordered" evidence="2">
    <location>
        <begin position="1027"/>
        <end position="1071"/>
    </location>
</feature>
<dbReference type="PANTHER" id="PTHR13399">
    <property type="entry name" value="TRANSLOCON-ASSOCIATED PROTEIN TRAP , GAMMA SUBUNIT"/>
    <property type="match status" value="1"/>
</dbReference>
<dbReference type="Gene3D" id="1.10.472.80">
    <property type="entry name" value="Ypt/Rab-GAP domain of gyp1p, domain 3"/>
    <property type="match status" value="1"/>
</dbReference>
<evidence type="ECO:0000259" key="3">
    <source>
        <dbReference type="PROSITE" id="PS50086"/>
    </source>
</evidence>
<feature type="region of interest" description="Disordered" evidence="2">
    <location>
        <begin position="404"/>
        <end position="961"/>
    </location>
</feature>
<dbReference type="VEuPathDB" id="VectorBase:LOC119173912"/>
<feature type="compositionally biased region" description="Polar residues" evidence="2">
    <location>
        <begin position="822"/>
        <end position="836"/>
    </location>
</feature>
<sequence>MRFSLEPGRGESGFAQWMDATKIVVRLPDGIPAEFRKKIWLTLAERYLASRDLDWEATARFCFNERCNPDDDNLGVQIVKDLHRTGCSLFSGDQAEQNQALLKRVLLAYARWNKSVGYCQGFNLLAAFVLEVVEWCDQDALKMMIYLVEGVLPEGYFANNLRGLSVDMAVFRELLRLRHSNLATHLDRLQAGESKAGLNYEPPLTNVFTMQWFLTLFTTCLPRSLVVRVWDLILLEGNEVLLRTAITIWEGLADRIMTVGSADEFYSVMGVLTREMVEFGVKDPHEFIVAICDVSRVPIPQLSELRDRYTYNIRPLPPAAAPSRHGLWLFLGDDEENDADSDHQMMVAAAFCGISNAFLVAKNRGQGAVHASLPSPLDPSRMTLDISTLKRQYSRLRQRQRQAHIILTGVPTTSTSRTSPSSSPLTNARLSSTAATPKTARKASPRVTTRDPIPVETLSWEQAKKLKAGRDDSSSCSSSSSTELCDDKNNRSSSPDEPPPPSRKESGEKQVNDADSKVLPPSLPERKSPRRLKNGTYDKTSDSSLSSSSEEEESRGRRAKRRHDAHDAEGAQPKLPPRRLAEGFKLGVTGAARKSGVRATLVRHQEPISLDDDDDGSYKPDDESDASRNSSSESLTSDEEEQPSSKLETVSSLAEASSVLDDSSRSLERVQPQKPAPDSLSSETESSRNTFSNMVLSGSDKYNIRTSSEASSWKSSSDACLTTSSSSGPPPPSEVGSRKPSDEQANQAKLSDEEFQRLSRKFSQSALSDRQAQRMALRNTSRRGTDELGAPQRLSTNIDRSSSEDADRKLSLGSPPRWPPRRTNTSDETGGDSPSTEMERFRRDSSKRGSASSEMSSSALRKWSYKYDSRNTSNDVSWRSSDTDYQQSSLRYERSISEEADDGDAAPGDVTSARPCLLKEDRTGSFRASQESIDGRLLPYDSSSGREPMFPGEKRRGSSLTCTTLETLNEMIFEKAEEDVSQEASHEASQEASQDLFRYSESSTSSSHLMSPNKELRRSVFLLGQKVSPDSGVHTVADSESKAAVDEASGRRRDSSTPSGQSRCPGGAPRKSSLKFDASKFFESLAHATSVTRSVRCASEGSATALGGQSGVESARPKTARSLSTDATMMTASGQSGGSGVGDGTTSIPLIRRQRFLSGDVGDSRVTPPTSPRRSVGENYNPFPTRRTSFTGCISDFKVKLGLYSSQDKPAVAPASNGCKTTSTKS</sequence>
<feature type="compositionally biased region" description="Polar residues" evidence="2">
    <location>
        <begin position="761"/>
        <end position="770"/>
    </location>
</feature>
<feature type="region of interest" description="Disordered" evidence="2">
    <location>
        <begin position="1206"/>
        <end position="1226"/>
    </location>
</feature>
<dbReference type="Proteomes" id="UP000821866">
    <property type="component" value="Chromosome 7"/>
</dbReference>
<reference evidence="4" key="1">
    <citation type="journal article" date="2020" name="Cell">
        <title>Large-Scale Comparative Analyses of Tick Genomes Elucidate Their Genetic Diversity and Vector Capacities.</title>
        <authorList>
            <consortium name="Tick Genome and Microbiome Consortium (TIGMIC)"/>
            <person name="Jia N."/>
            <person name="Wang J."/>
            <person name="Shi W."/>
            <person name="Du L."/>
            <person name="Sun Y."/>
            <person name="Zhan W."/>
            <person name="Jiang J.F."/>
            <person name="Wang Q."/>
            <person name="Zhang B."/>
            <person name="Ji P."/>
            <person name="Bell-Sakyi L."/>
            <person name="Cui X.M."/>
            <person name="Yuan T.T."/>
            <person name="Jiang B.G."/>
            <person name="Yang W.F."/>
            <person name="Lam T.T."/>
            <person name="Chang Q.C."/>
            <person name="Ding S.J."/>
            <person name="Wang X.J."/>
            <person name="Zhu J.G."/>
            <person name="Ruan X.D."/>
            <person name="Zhao L."/>
            <person name="Wei J.T."/>
            <person name="Ye R.Z."/>
            <person name="Que T.C."/>
            <person name="Du C.H."/>
            <person name="Zhou Y.H."/>
            <person name="Cheng J.X."/>
            <person name="Dai P.F."/>
            <person name="Guo W.B."/>
            <person name="Han X.H."/>
            <person name="Huang E.J."/>
            <person name="Li L.F."/>
            <person name="Wei W."/>
            <person name="Gao Y.C."/>
            <person name="Liu J.Z."/>
            <person name="Shao H.Z."/>
            <person name="Wang X."/>
            <person name="Wang C.C."/>
            <person name="Yang T.C."/>
            <person name="Huo Q.B."/>
            <person name="Li W."/>
            <person name="Chen H.Y."/>
            <person name="Chen S.E."/>
            <person name="Zhou L.G."/>
            <person name="Ni X.B."/>
            <person name="Tian J.H."/>
            <person name="Sheng Y."/>
            <person name="Liu T."/>
            <person name="Pan Y.S."/>
            <person name="Xia L.Y."/>
            <person name="Li J."/>
            <person name="Zhao F."/>
            <person name="Cao W.C."/>
        </authorList>
    </citation>
    <scope>NUCLEOTIDE SEQUENCE</scope>
    <source>
        <strain evidence="4">Rmic-2018</strain>
    </source>
</reference>
<evidence type="ECO:0000256" key="2">
    <source>
        <dbReference type="SAM" id="MobiDB-lite"/>
    </source>
</evidence>
<feature type="compositionally biased region" description="Basic and acidic residues" evidence="2">
    <location>
        <begin position="801"/>
        <end position="810"/>
    </location>
</feature>
<feature type="compositionally biased region" description="Basic and acidic residues" evidence="2">
    <location>
        <begin position="1037"/>
        <end position="1055"/>
    </location>
</feature>
<feature type="compositionally biased region" description="Low complexity" evidence="2">
    <location>
        <begin position="1000"/>
        <end position="1011"/>
    </location>
</feature>
<accession>A0A9J6DJ21</accession>
<feature type="compositionally biased region" description="Polar residues" evidence="2">
    <location>
        <begin position="679"/>
        <end position="696"/>
    </location>
</feature>
<evidence type="ECO:0000313" key="4">
    <source>
        <dbReference type="EMBL" id="KAH8021870.1"/>
    </source>
</evidence>
<feature type="compositionally biased region" description="Low complexity" evidence="2">
    <location>
        <begin position="848"/>
        <end position="858"/>
    </location>
</feature>
<name>A0A9J6DJ21_RHIMP</name>
<feature type="region of interest" description="Disordered" evidence="2">
    <location>
        <begin position="1093"/>
        <end position="1185"/>
    </location>
</feature>
<dbReference type="GO" id="GO:0005783">
    <property type="term" value="C:endoplasmic reticulum"/>
    <property type="evidence" value="ECO:0007669"/>
    <property type="project" value="TreeGrafter"/>
</dbReference>
<evidence type="ECO:0000313" key="5">
    <source>
        <dbReference type="Proteomes" id="UP000821866"/>
    </source>
</evidence>
<feature type="compositionally biased region" description="Polar residues" evidence="2">
    <location>
        <begin position="1121"/>
        <end position="1130"/>
    </location>
</feature>
<dbReference type="Pfam" id="PF15733">
    <property type="entry name" value="DUF4682"/>
    <property type="match status" value="1"/>
</dbReference>